<dbReference type="AlphaFoldDB" id="A0A2I0VZT2"/>
<protein>
    <submittedName>
        <fullName evidence="1">Uncharacterized protein</fullName>
    </submittedName>
</protein>
<dbReference type="Proteomes" id="UP000233837">
    <property type="component" value="Unassembled WGS sequence"/>
</dbReference>
<gene>
    <name evidence="1" type="ORF">MA16_Dca010652</name>
</gene>
<evidence type="ECO:0000313" key="2">
    <source>
        <dbReference type="Proteomes" id="UP000233837"/>
    </source>
</evidence>
<dbReference type="EMBL" id="KZ503042">
    <property type="protein sequence ID" value="PKU68908.1"/>
    <property type="molecule type" value="Genomic_DNA"/>
</dbReference>
<evidence type="ECO:0000313" key="1">
    <source>
        <dbReference type="EMBL" id="PKU68908.1"/>
    </source>
</evidence>
<sequence>MYTHPETANQAQASLLGVKANRASRSGGWKYPPLGGSRPFPVAGDDLFLGGGGHGISDGILQLIFFGVSHPSSSLASTISSLFSLSLALKKRIFEMLRKRGKGLRAFYSKMSLASNGRLR</sequence>
<reference evidence="1 2" key="1">
    <citation type="journal article" date="2016" name="Sci. Rep.">
        <title>The Dendrobium catenatum Lindl. genome sequence provides insights into polysaccharide synthase, floral development and adaptive evolution.</title>
        <authorList>
            <person name="Zhang G.Q."/>
            <person name="Xu Q."/>
            <person name="Bian C."/>
            <person name="Tsai W.C."/>
            <person name="Yeh C.M."/>
            <person name="Liu K.W."/>
            <person name="Yoshida K."/>
            <person name="Zhang L.S."/>
            <person name="Chang S.B."/>
            <person name="Chen F."/>
            <person name="Shi Y."/>
            <person name="Su Y.Y."/>
            <person name="Zhang Y.Q."/>
            <person name="Chen L.J."/>
            <person name="Yin Y."/>
            <person name="Lin M."/>
            <person name="Huang H."/>
            <person name="Deng H."/>
            <person name="Wang Z.W."/>
            <person name="Zhu S.L."/>
            <person name="Zhao X."/>
            <person name="Deng C."/>
            <person name="Niu S.C."/>
            <person name="Huang J."/>
            <person name="Wang M."/>
            <person name="Liu G.H."/>
            <person name="Yang H.J."/>
            <person name="Xiao X.J."/>
            <person name="Hsiao Y.Y."/>
            <person name="Wu W.L."/>
            <person name="Chen Y.Y."/>
            <person name="Mitsuda N."/>
            <person name="Ohme-Takagi M."/>
            <person name="Luo Y.B."/>
            <person name="Van de Peer Y."/>
            <person name="Liu Z.J."/>
        </authorList>
    </citation>
    <scope>NUCLEOTIDE SEQUENCE [LARGE SCALE GENOMIC DNA]</scope>
    <source>
        <tissue evidence="1">The whole plant</tissue>
    </source>
</reference>
<accession>A0A2I0VZT2</accession>
<proteinExistence type="predicted"/>
<keyword evidence="2" id="KW-1185">Reference proteome</keyword>
<organism evidence="1 2">
    <name type="scientific">Dendrobium catenatum</name>
    <dbReference type="NCBI Taxonomy" id="906689"/>
    <lineage>
        <taxon>Eukaryota</taxon>
        <taxon>Viridiplantae</taxon>
        <taxon>Streptophyta</taxon>
        <taxon>Embryophyta</taxon>
        <taxon>Tracheophyta</taxon>
        <taxon>Spermatophyta</taxon>
        <taxon>Magnoliopsida</taxon>
        <taxon>Liliopsida</taxon>
        <taxon>Asparagales</taxon>
        <taxon>Orchidaceae</taxon>
        <taxon>Epidendroideae</taxon>
        <taxon>Malaxideae</taxon>
        <taxon>Dendrobiinae</taxon>
        <taxon>Dendrobium</taxon>
    </lineage>
</organism>
<name>A0A2I0VZT2_9ASPA</name>
<reference evidence="1 2" key="2">
    <citation type="journal article" date="2017" name="Nature">
        <title>The Apostasia genome and the evolution of orchids.</title>
        <authorList>
            <person name="Zhang G.Q."/>
            <person name="Liu K.W."/>
            <person name="Li Z."/>
            <person name="Lohaus R."/>
            <person name="Hsiao Y.Y."/>
            <person name="Niu S.C."/>
            <person name="Wang J.Y."/>
            <person name="Lin Y.C."/>
            <person name="Xu Q."/>
            <person name="Chen L.J."/>
            <person name="Yoshida K."/>
            <person name="Fujiwara S."/>
            <person name="Wang Z.W."/>
            <person name="Zhang Y.Q."/>
            <person name="Mitsuda N."/>
            <person name="Wang M."/>
            <person name="Liu G.H."/>
            <person name="Pecoraro L."/>
            <person name="Huang H.X."/>
            <person name="Xiao X.J."/>
            <person name="Lin M."/>
            <person name="Wu X.Y."/>
            <person name="Wu W.L."/>
            <person name="Chen Y.Y."/>
            <person name="Chang S.B."/>
            <person name="Sakamoto S."/>
            <person name="Ohme-Takagi M."/>
            <person name="Yagi M."/>
            <person name="Zeng S.J."/>
            <person name="Shen C.Y."/>
            <person name="Yeh C.M."/>
            <person name="Luo Y.B."/>
            <person name="Tsai W.C."/>
            <person name="Van de Peer Y."/>
            <person name="Liu Z.J."/>
        </authorList>
    </citation>
    <scope>NUCLEOTIDE SEQUENCE [LARGE SCALE GENOMIC DNA]</scope>
    <source>
        <tissue evidence="1">The whole plant</tissue>
    </source>
</reference>